<feature type="compositionally biased region" description="Basic and acidic residues" evidence="5">
    <location>
        <begin position="197"/>
        <end position="206"/>
    </location>
</feature>
<comment type="caution">
    <text evidence="6">The sequence shown here is derived from an EMBL/GenBank/DDBJ whole genome shotgun (WGS) entry which is preliminary data.</text>
</comment>
<proteinExistence type="predicted"/>
<accession>A0A9W7ZP44</accession>
<keyword evidence="4" id="KW-0539">Nucleus</keyword>
<sequence length="353" mass="39204">MCQPSFIACPAKSSPVIVEYTNAGLPPILHYITLGATSLSISSGEPPNNVPILRVISATENIDSDTENIKVEFNVLAKIQDHVNRVQWSQACFSSSGEFVVAGSCHRAEHHIYVWDKISGSLVKMLTGPHELLEDISVHPIRPIFASISTFGMIYMWTRKPQQNWSAFAPGFRELEENIDYSEPETEFDKNPTSTKNKLDSKDDSMKDMGEEVDIMGCDPLFSDSDASDSDKLDHIPMTPTYDIDYEHYNVDNKDEDQNSNIDVEGSMPDKNTSSAQSDVMKDSFSINNTVEIGEVNPSTNVPPNEAYNTKAEFGDNKPLTPLHPTQDIKTDGQPNPPEKNASTEIMIKDLLN</sequence>
<evidence type="ECO:0000256" key="1">
    <source>
        <dbReference type="ARBA" id="ARBA00004123"/>
    </source>
</evidence>
<dbReference type="GO" id="GO:0048188">
    <property type="term" value="C:Set1C/COMPASS complex"/>
    <property type="evidence" value="ECO:0007669"/>
    <property type="project" value="InterPro"/>
</dbReference>
<feature type="region of interest" description="Disordered" evidence="5">
    <location>
        <begin position="294"/>
        <end position="353"/>
    </location>
</feature>
<dbReference type="PANTHER" id="PTHR44040">
    <property type="entry name" value="RETINOBLASTOMA-BINDING PROTEIN 5"/>
    <property type="match status" value="1"/>
</dbReference>
<organism evidence="6 7">
    <name type="scientific">Mycoemilia scoparia</name>
    <dbReference type="NCBI Taxonomy" id="417184"/>
    <lineage>
        <taxon>Eukaryota</taxon>
        <taxon>Fungi</taxon>
        <taxon>Fungi incertae sedis</taxon>
        <taxon>Zoopagomycota</taxon>
        <taxon>Kickxellomycotina</taxon>
        <taxon>Kickxellomycetes</taxon>
        <taxon>Kickxellales</taxon>
        <taxon>Kickxellaceae</taxon>
        <taxon>Mycoemilia</taxon>
    </lineage>
</organism>
<dbReference type="PANTHER" id="PTHR44040:SF1">
    <property type="entry name" value="RETINOBLASTOMA-BINDING PROTEIN 5"/>
    <property type="match status" value="1"/>
</dbReference>
<keyword evidence="7" id="KW-1185">Reference proteome</keyword>
<dbReference type="EMBL" id="JANBPU010000303">
    <property type="protein sequence ID" value="KAJ1912897.1"/>
    <property type="molecule type" value="Genomic_DNA"/>
</dbReference>
<evidence type="ECO:0000256" key="4">
    <source>
        <dbReference type="ARBA" id="ARBA00023242"/>
    </source>
</evidence>
<evidence type="ECO:0000256" key="2">
    <source>
        <dbReference type="ARBA" id="ARBA00022574"/>
    </source>
</evidence>
<dbReference type="AlphaFoldDB" id="A0A9W7ZP44"/>
<comment type="subcellular location">
    <subcellularLocation>
        <location evidence="1">Nucleus</location>
    </subcellularLocation>
</comment>
<feature type="region of interest" description="Disordered" evidence="5">
    <location>
        <begin position="183"/>
        <end position="206"/>
    </location>
</feature>
<protein>
    <submittedName>
        <fullName evidence="6">Chromatin binding protein</fullName>
    </submittedName>
</protein>
<keyword evidence="3" id="KW-0677">Repeat</keyword>
<gene>
    <name evidence="6" type="primary">SWD1</name>
    <name evidence="6" type="ORF">H4219_005428</name>
</gene>
<dbReference type="Gene3D" id="2.130.10.10">
    <property type="entry name" value="YVTN repeat-like/Quinoprotein amine dehydrogenase"/>
    <property type="match status" value="1"/>
</dbReference>
<dbReference type="InterPro" id="IPR015943">
    <property type="entry name" value="WD40/YVTN_repeat-like_dom_sf"/>
</dbReference>
<name>A0A9W7ZP44_9FUNG</name>
<dbReference type="InterPro" id="IPR036322">
    <property type="entry name" value="WD40_repeat_dom_sf"/>
</dbReference>
<reference evidence="6" key="1">
    <citation type="submission" date="2022-07" db="EMBL/GenBank/DDBJ databases">
        <title>Phylogenomic reconstructions and comparative analyses of Kickxellomycotina fungi.</title>
        <authorList>
            <person name="Reynolds N.K."/>
            <person name="Stajich J.E."/>
            <person name="Barry K."/>
            <person name="Grigoriev I.V."/>
            <person name="Crous P."/>
            <person name="Smith M.E."/>
        </authorList>
    </citation>
    <scope>NUCLEOTIDE SEQUENCE</scope>
    <source>
        <strain evidence="6">NBRC 100468</strain>
    </source>
</reference>
<keyword evidence="2" id="KW-0853">WD repeat</keyword>
<evidence type="ECO:0000256" key="5">
    <source>
        <dbReference type="SAM" id="MobiDB-lite"/>
    </source>
</evidence>
<evidence type="ECO:0000256" key="3">
    <source>
        <dbReference type="ARBA" id="ARBA00022737"/>
    </source>
</evidence>
<dbReference type="Proteomes" id="UP001150538">
    <property type="component" value="Unassembled WGS sequence"/>
</dbReference>
<evidence type="ECO:0000313" key="7">
    <source>
        <dbReference type="Proteomes" id="UP001150538"/>
    </source>
</evidence>
<dbReference type="OrthoDB" id="196858at2759"/>
<feature type="region of interest" description="Disordered" evidence="5">
    <location>
        <begin position="252"/>
        <end position="280"/>
    </location>
</feature>
<evidence type="ECO:0000313" key="6">
    <source>
        <dbReference type="EMBL" id="KAJ1912897.1"/>
    </source>
</evidence>
<dbReference type="SUPFAM" id="SSF50978">
    <property type="entry name" value="WD40 repeat-like"/>
    <property type="match status" value="1"/>
</dbReference>
<feature type="compositionally biased region" description="Polar residues" evidence="5">
    <location>
        <begin position="294"/>
        <end position="303"/>
    </location>
</feature>
<dbReference type="InterPro" id="IPR037850">
    <property type="entry name" value="RBBP5/Swd1"/>
</dbReference>